<evidence type="ECO:0000313" key="5">
    <source>
        <dbReference type="EMBL" id="MPY32909.1"/>
    </source>
</evidence>
<gene>
    <name evidence="5" type="ORF">FNH09_17040</name>
</gene>
<accession>A0A5N8VD18</accession>
<reference evidence="5 6" key="1">
    <citation type="submission" date="2019-07" db="EMBL/GenBank/DDBJ databases">
        <title>New species of Amycolatopsis and Streptomyces.</title>
        <authorList>
            <person name="Duangmal K."/>
            <person name="Teo W.F.A."/>
            <person name="Lipun K."/>
        </authorList>
    </citation>
    <scope>NUCLEOTIDE SEQUENCE [LARGE SCALE GENOMIC DNA]</scope>
    <source>
        <strain evidence="5 6">NBRC 109810</strain>
    </source>
</reference>
<dbReference type="EMBL" id="VJZD01000059">
    <property type="protein sequence ID" value="MPY32909.1"/>
    <property type="molecule type" value="Genomic_DNA"/>
</dbReference>
<comment type="caution">
    <text evidence="5">The sequence shown here is derived from an EMBL/GenBank/DDBJ whole genome shotgun (WGS) entry which is preliminary data.</text>
</comment>
<dbReference type="AlphaFoldDB" id="A0A5N8VD18"/>
<dbReference type="Proteomes" id="UP000325849">
    <property type="component" value="Unassembled WGS sequence"/>
</dbReference>
<dbReference type="PANTHER" id="PTHR38445:SF7">
    <property type="entry name" value="GNTR-FAMILY TRANSCRIPTIONAL REGULATOR"/>
    <property type="match status" value="1"/>
</dbReference>
<dbReference type="Pfam" id="PF00392">
    <property type="entry name" value="GntR"/>
    <property type="match status" value="1"/>
</dbReference>
<dbReference type="SMART" id="SM00345">
    <property type="entry name" value="HTH_GNTR"/>
    <property type="match status" value="1"/>
</dbReference>
<dbReference type="GO" id="GO:0003677">
    <property type="term" value="F:DNA binding"/>
    <property type="evidence" value="ECO:0007669"/>
    <property type="project" value="UniProtKB-KW"/>
</dbReference>
<dbReference type="GO" id="GO:0003700">
    <property type="term" value="F:DNA-binding transcription factor activity"/>
    <property type="evidence" value="ECO:0007669"/>
    <property type="project" value="InterPro"/>
</dbReference>
<keyword evidence="2" id="KW-0238">DNA-binding</keyword>
<organism evidence="5 6">
    <name type="scientific">Streptomyces adustus</name>
    <dbReference type="NCBI Taxonomy" id="1609272"/>
    <lineage>
        <taxon>Bacteria</taxon>
        <taxon>Bacillati</taxon>
        <taxon>Actinomycetota</taxon>
        <taxon>Actinomycetes</taxon>
        <taxon>Kitasatosporales</taxon>
        <taxon>Streptomycetaceae</taxon>
        <taxon>Streptomyces</taxon>
    </lineage>
</organism>
<dbReference type="SUPFAM" id="SSF46785">
    <property type="entry name" value="Winged helix' DNA-binding domain"/>
    <property type="match status" value="1"/>
</dbReference>
<sequence>MGFDFRIDRRGGIPAYVQIVQQVQQALRLGLLQPGDRLPTARAVVEATALNPNTVLKAYRELESQGLVETRRRHGTFVTGTLGRSSADSPWRAELADVAGRARAAGLERDDLAALFADVLEDLYPSKEPDVVPHQS</sequence>
<evidence type="ECO:0000256" key="3">
    <source>
        <dbReference type="ARBA" id="ARBA00023163"/>
    </source>
</evidence>
<dbReference type="CDD" id="cd07377">
    <property type="entry name" value="WHTH_GntR"/>
    <property type="match status" value="1"/>
</dbReference>
<proteinExistence type="predicted"/>
<dbReference type="RefSeq" id="WP_162468705.1">
    <property type="nucleotide sequence ID" value="NZ_VJZD01000059.1"/>
</dbReference>
<dbReference type="InterPro" id="IPR000524">
    <property type="entry name" value="Tscrpt_reg_HTH_GntR"/>
</dbReference>
<evidence type="ECO:0000259" key="4">
    <source>
        <dbReference type="PROSITE" id="PS50949"/>
    </source>
</evidence>
<feature type="domain" description="HTH gntR-type" evidence="4">
    <location>
        <begin position="13"/>
        <end position="81"/>
    </location>
</feature>
<evidence type="ECO:0000256" key="1">
    <source>
        <dbReference type="ARBA" id="ARBA00023015"/>
    </source>
</evidence>
<keyword evidence="6" id="KW-1185">Reference proteome</keyword>
<keyword evidence="1" id="KW-0805">Transcription regulation</keyword>
<protein>
    <submittedName>
        <fullName evidence="5">GntR family transcriptional regulator</fullName>
    </submittedName>
</protein>
<dbReference type="Gene3D" id="1.10.10.10">
    <property type="entry name" value="Winged helix-like DNA-binding domain superfamily/Winged helix DNA-binding domain"/>
    <property type="match status" value="1"/>
</dbReference>
<evidence type="ECO:0000313" key="6">
    <source>
        <dbReference type="Proteomes" id="UP000325849"/>
    </source>
</evidence>
<dbReference type="PROSITE" id="PS50949">
    <property type="entry name" value="HTH_GNTR"/>
    <property type="match status" value="1"/>
</dbReference>
<dbReference type="InterPro" id="IPR036388">
    <property type="entry name" value="WH-like_DNA-bd_sf"/>
</dbReference>
<evidence type="ECO:0000256" key="2">
    <source>
        <dbReference type="ARBA" id="ARBA00023125"/>
    </source>
</evidence>
<keyword evidence="3" id="KW-0804">Transcription</keyword>
<name>A0A5N8VD18_9ACTN</name>
<dbReference type="PANTHER" id="PTHR38445">
    <property type="entry name" value="HTH-TYPE TRANSCRIPTIONAL REPRESSOR YTRA"/>
    <property type="match status" value="1"/>
</dbReference>
<dbReference type="InterPro" id="IPR036390">
    <property type="entry name" value="WH_DNA-bd_sf"/>
</dbReference>